<keyword evidence="1" id="KW-0732">Signal</keyword>
<protein>
    <recommendedName>
        <fullName evidence="4">Secreted protein</fullName>
    </recommendedName>
</protein>
<proteinExistence type="predicted"/>
<feature type="chain" id="PRO_5043620038" description="Secreted protein" evidence="1">
    <location>
        <begin position="21"/>
        <end position="73"/>
    </location>
</feature>
<accession>A0AAV9I434</accession>
<evidence type="ECO:0008006" key="4">
    <source>
        <dbReference type="Google" id="ProtNLM"/>
    </source>
</evidence>
<keyword evidence="3" id="KW-1185">Reference proteome</keyword>
<reference evidence="2" key="2">
    <citation type="submission" date="2023-06" db="EMBL/GenBank/DDBJ databases">
        <authorList>
            <consortium name="Lawrence Berkeley National Laboratory"/>
            <person name="Mondo S.J."/>
            <person name="Hensen N."/>
            <person name="Bonometti L."/>
            <person name="Westerberg I."/>
            <person name="Brannstrom I.O."/>
            <person name="Guillou S."/>
            <person name="Cros-Aarteil S."/>
            <person name="Calhoun S."/>
            <person name="Haridas S."/>
            <person name="Kuo A."/>
            <person name="Pangilinan J."/>
            <person name="Riley R."/>
            <person name="Labutti K."/>
            <person name="Andreopoulos B."/>
            <person name="Lipzen A."/>
            <person name="Chen C."/>
            <person name="Yanf M."/>
            <person name="Daum C."/>
            <person name="Ng V."/>
            <person name="Clum A."/>
            <person name="Steindorff A."/>
            <person name="Ohm R."/>
            <person name="Martin F."/>
            <person name="Silar P."/>
            <person name="Natvig D."/>
            <person name="Lalanne C."/>
            <person name="Gautier V."/>
            <person name="Ament-Velasquez S.L."/>
            <person name="Kruys A."/>
            <person name="Hutchinson M.I."/>
            <person name="Powell A.J."/>
            <person name="Barry K."/>
            <person name="Miller A.N."/>
            <person name="Grigoriev I.V."/>
            <person name="Debuchy R."/>
            <person name="Gladieux P."/>
            <person name="Thoren M.H."/>
            <person name="Johannesson H."/>
        </authorList>
    </citation>
    <scope>NUCLEOTIDE SEQUENCE</scope>
    <source>
        <strain evidence="2">PSN324</strain>
    </source>
</reference>
<evidence type="ECO:0000313" key="2">
    <source>
        <dbReference type="EMBL" id="KAK4466769.1"/>
    </source>
</evidence>
<feature type="signal peptide" evidence="1">
    <location>
        <begin position="1"/>
        <end position="20"/>
    </location>
</feature>
<evidence type="ECO:0000313" key="3">
    <source>
        <dbReference type="Proteomes" id="UP001321749"/>
    </source>
</evidence>
<comment type="caution">
    <text evidence="2">The sequence shown here is derived from an EMBL/GenBank/DDBJ whole genome shotgun (WGS) entry which is preliminary data.</text>
</comment>
<reference evidence="2" key="1">
    <citation type="journal article" date="2023" name="Mol. Phylogenet. Evol.">
        <title>Genome-scale phylogeny and comparative genomics of the fungal order Sordariales.</title>
        <authorList>
            <person name="Hensen N."/>
            <person name="Bonometti L."/>
            <person name="Westerberg I."/>
            <person name="Brannstrom I.O."/>
            <person name="Guillou S."/>
            <person name="Cros-Aarteil S."/>
            <person name="Calhoun S."/>
            <person name="Haridas S."/>
            <person name="Kuo A."/>
            <person name="Mondo S."/>
            <person name="Pangilinan J."/>
            <person name="Riley R."/>
            <person name="LaButti K."/>
            <person name="Andreopoulos B."/>
            <person name="Lipzen A."/>
            <person name="Chen C."/>
            <person name="Yan M."/>
            <person name="Daum C."/>
            <person name="Ng V."/>
            <person name="Clum A."/>
            <person name="Steindorff A."/>
            <person name="Ohm R.A."/>
            <person name="Martin F."/>
            <person name="Silar P."/>
            <person name="Natvig D.O."/>
            <person name="Lalanne C."/>
            <person name="Gautier V."/>
            <person name="Ament-Velasquez S.L."/>
            <person name="Kruys A."/>
            <person name="Hutchinson M.I."/>
            <person name="Powell A.J."/>
            <person name="Barry K."/>
            <person name="Miller A.N."/>
            <person name="Grigoriev I.V."/>
            <person name="Debuchy R."/>
            <person name="Gladieux P."/>
            <person name="Hiltunen Thoren M."/>
            <person name="Johannesson H."/>
        </authorList>
    </citation>
    <scope>NUCLEOTIDE SEQUENCE</scope>
    <source>
        <strain evidence="2">PSN324</strain>
    </source>
</reference>
<dbReference type="Proteomes" id="UP001321749">
    <property type="component" value="Unassembled WGS sequence"/>
</dbReference>
<gene>
    <name evidence="2" type="ORF">QBC42DRAFT_258034</name>
</gene>
<dbReference type="AlphaFoldDB" id="A0AAV9I434"/>
<name>A0AAV9I434_9PEZI</name>
<sequence length="73" mass="8422">MSGRTHSILLFFFSSFSTWSYRVRRPLRDSLERLGRFIPRARPFVSLPQQSLAHSPITARFGHSTGPRTRCSV</sequence>
<organism evidence="2 3">
    <name type="scientific">Cladorrhinum samala</name>
    <dbReference type="NCBI Taxonomy" id="585594"/>
    <lineage>
        <taxon>Eukaryota</taxon>
        <taxon>Fungi</taxon>
        <taxon>Dikarya</taxon>
        <taxon>Ascomycota</taxon>
        <taxon>Pezizomycotina</taxon>
        <taxon>Sordariomycetes</taxon>
        <taxon>Sordariomycetidae</taxon>
        <taxon>Sordariales</taxon>
        <taxon>Podosporaceae</taxon>
        <taxon>Cladorrhinum</taxon>
    </lineage>
</organism>
<dbReference type="EMBL" id="MU864929">
    <property type="protein sequence ID" value="KAK4466769.1"/>
    <property type="molecule type" value="Genomic_DNA"/>
</dbReference>
<evidence type="ECO:0000256" key="1">
    <source>
        <dbReference type="SAM" id="SignalP"/>
    </source>
</evidence>